<evidence type="ECO:0000313" key="5">
    <source>
        <dbReference type="Proteomes" id="UP000094271"/>
    </source>
</evidence>
<evidence type="ECO:0000313" key="4">
    <source>
        <dbReference type="EMBL" id="ODR54729.1"/>
    </source>
</evidence>
<dbReference type="Proteomes" id="UP000094271">
    <property type="component" value="Unassembled WGS sequence"/>
</dbReference>
<dbReference type="Pfam" id="PF13416">
    <property type="entry name" value="SBP_bac_8"/>
    <property type="match status" value="1"/>
</dbReference>
<keyword evidence="6" id="KW-1185">Reference proteome</keyword>
<evidence type="ECO:0000313" key="3">
    <source>
        <dbReference type="EMBL" id="ODR52187.1"/>
    </source>
</evidence>
<feature type="compositionally biased region" description="Low complexity" evidence="1">
    <location>
        <begin position="28"/>
        <end position="38"/>
    </location>
</feature>
<dbReference type="EMBL" id="MEHD01000025">
    <property type="protein sequence ID" value="ODR54729.1"/>
    <property type="molecule type" value="Genomic_DNA"/>
</dbReference>
<evidence type="ECO:0000256" key="1">
    <source>
        <dbReference type="SAM" id="MobiDB-lite"/>
    </source>
</evidence>
<dbReference type="EMBL" id="MEHA01000007">
    <property type="protein sequence ID" value="ODR52187.1"/>
    <property type="molecule type" value="Genomic_DNA"/>
</dbReference>
<proteinExistence type="predicted"/>
<dbReference type="PROSITE" id="PS51257">
    <property type="entry name" value="PROKAR_LIPOPROTEIN"/>
    <property type="match status" value="1"/>
</dbReference>
<feature type="signal peptide" evidence="2">
    <location>
        <begin position="1"/>
        <end position="21"/>
    </location>
</feature>
<dbReference type="InterPro" id="IPR050490">
    <property type="entry name" value="Bact_solute-bd_prot1"/>
</dbReference>
<organism evidence="3 5">
    <name type="scientific">Eisenbergiella tayi</name>
    <dbReference type="NCBI Taxonomy" id="1432052"/>
    <lineage>
        <taxon>Bacteria</taxon>
        <taxon>Bacillati</taxon>
        <taxon>Bacillota</taxon>
        <taxon>Clostridia</taxon>
        <taxon>Lachnospirales</taxon>
        <taxon>Lachnospiraceae</taxon>
        <taxon>Eisenbergiella</taxon>
    </lineage>
</organism>
<gene>
    <name evidence="3" type="ORF">BEI59_11815</name>
    <name evidence="4" type="ORF">BEI63_17510</name>
</gene>
<evidence type="ECO:0000256" key="2">
    <source>
        <dbReference type="SAM" id="SignalP"/>
    </source>
</evidence>
<dbReference type="PANTHER" id="PTHR43649:SF12">
    <property type="entry name" value="DIACETYLCHITOBIOSE BINDING PROTEIN DASA"/>
    <property type="match status" value="1"/>
</dbReference>
<feature type="region of interest" description="Disordered" evidence="1">
    <location>
        <begin position="24"/>
        <end position="47"/>
    </location>
</feature>
<dbReference type="SUPFAM" id="SSF53850">
    <property type="entry name" value="Periplasmic binding protein-like II"/>
    <property type="match status" value="1"/>
</dbReference>
<name>A0A1E3UKJ4_9FIRM</name>
<dbReference type="AlphaFoldDB" id="A0A1E3UKJ4"/>
<dbReference type="Proteomes" id="UP000094869">
    <property type="component" value="Unassembled WGS sequence"/>
</dbReference>
<dbReference type="InterPro" id="IPR006059">
    <property type="entry name" value="SBP"/>
</dbReference>
<evidence type="ECO:0008006" key="7">
    <source>
        <dbReference type="Google" id="ProtNLM"/>
    </source>
</evidence>
<reference evidence="3 5" key="2">
    <citation type="submission" date="2016-08" db="EMBL/GenBank/DDBJ databases">
        <authorList>
            <person name="Seilhamer J.J."/>
        </authorList>
    </citation>
    <scope>NUCLEOTIDE SEQUENCE [LARGE SCALE GENOMIC DNA]</scope>
    <source>
        <strain evidence="3 5">NML150140-1</strain>
    </source>
</reference>
<sequence>MRRKVLKQVVAVLLTAACVISGCGSSGGSTQTSGTQSSEAVEGTQEQQTVAAANGEVKTITVFNSGGTVPEFKDPVAQQIQEKTGFKMEYVDGAGAVEEKLNLMLSGQTYPDIVYLDSASPVRKAYEEAGALIGLKDLIEQYGPDIKEMYGDLLIRFESEDGEIYGLGDWYDLDPDPNVMVMIKYDLLKEVVGQERADNHEQPFTQDEFIQLLKDFKEKFPTINGVESIPISIEGKGWDVSMFLGMFGIVEYYTGNDKIEHKVRDPQFKEMVQMLNQLYREGLMDKDWVTLDWNQLEEKITKGYTFCTVDSNWIATRPNQSLRVQGGEDADFRSYKVVGNGVTAEETTYNSRNTLGWGDWCITKNCKDPVAAMQFCNFMASEEGQYLTLWGVEGEHWDYVDGKHQPKPEVLDSYRADEVACSRETGIRRYRMFVKNGEGKDGTPYDLVTKWEPTTDWQYAYQASADTDLYDNSYYAGLEPAGSTPEGLIAQKVADIYDEYVPKMVNAASQEDCVAQYEAMISNMETAGLVKLEEVMTKNYLAKMERWGVEPYSHR</sequence>
<accession>A0A1E3UKJ4</accession>
<reference evidence="4 6" key="1">
    <citation type="submission" date="2016-08" db="EMBL/GenBank/DDBJ databases">
        <title>Characterization of Isolates of Eisenbergiella tayi Derived from Blood Cultures, Using Whole Genome Sequencing.</title>
        <authorList>
            <person name="Bernier A.-M."/>
            <person name="Burdz T."/>
            <person name="Wiebe D."/>
            <person name="Bernard K."/>
        </authorList>
    </citation>
    <scope>NUCLEOTIDE SEQUENCE [LARGE SCALE GENOMIC DNA]</scope>
    <source>
        <strain evidence="4 6">NML120146</strain>
    </source>
</reference>
<keyword evidence="2" id="KW-0732">Signal</keyword>
<dbReference type="OrthoDB" id="9787283at2"/>
<protein>
    <recommendedName>
        <fullName evidence="7">Lipoprotein LipO</fullName>
    </recommendedName>
</protein>
<comment type="caution">
    <text evidence="3">The sequence shown here is derived from an EMBL/GenBank/DDBJ whole genome shotgun (WGS) entry which is preliminary data.</text>
</comment>
<evidence type="ECO:0000313" key="6">
    <source>
        <dbReference type="Proteomes" id="UP000094869"/>
    </source>
</evidence>
<dbReference type="Gene3D" id="3.40.190.10">
    <property type="entry name" value="Periplasmic binding protein-like II"/>
    <property type="match status" value="2"/>
</dbReference>
<feature type="chain" id="PRO_5039646925" description="Lipoprotein LipO" evidence="2">
    <location>
        <begin position="22"/>
        <end position="555"/>
    </location>
</feature>
<dbReference type="RefSeq" id="WP_069410068.1">
    <property type="nucleotide sequence ID" value="NZ_DAWDRA010000028.1"/>
</dbReference>
<dbReference type="PANTHER" id="PTHR43649">
    <property type="entry name" value="ARABINOSE-BINDING PROTEIN-RELATED"/>
    <property type="match status" value="1"/>
</dbReference>